<protein>
    <submittedName>
        <fullName evidence="1">Uncharacterized protein</fullName>
    </submittedName>
</protein>
<dbReference type="AlphaFoldDB" id="A0AAW1UD75"/>
<organism evidence="1 2">
    <name type="scientific">Henosepilachna vigintioctopunctata</name>
    <dbReference type="NCBI Taxonomy" id="420089"/>
    <lineage>
        <taxon>Eukaryota</taxon>
        <taxon>Metazoa</taxon>
        <taxon>Ecdysozoa</taxon>
        <taxon>Arthropoda</taxon>
        <taxon>Hexapoda</taxon>
        <taxon>Insecta</taxon>
        <taxon>Pterygota</taxon>
        <taxon>Neoptera</taxon>
        <taxon>Endopterygota</taxon>
        <taxon>Coleoptera</taxon>
        <taxon>Polyphaga</taxon>
        <taxon>Cucujiformia</taxon>
        <taxon>Coccinelloidea</taxon>
        <taxon>Coccinellidae</taxon>
        <taxon>Epilachninae</taxon>
        <taxon>Epilachnini</taxon>
        <taxon>Henosepilachna</taxon>
    </lineage>
</organism>
<reference evidence="1 2" key="1">
    <citation type="submission" date="2023-03" db="EMBL/GenBank/DDBJ databases">
        <title>Genome insight into feeding habits of ladybird beetles.</title>
        <authorList>
            <person name="Li H.-S."/>
            <person name="Huang Y.-H."/>
            <person name="Pang H."/>
        </authorList>
    </citation>
    <scope>NUCLEOTIDE SEQUENCE [LARGE SCALE GENOMIC DNA]</scope>
    <source>
        <strain evidence="1">SYSU_2023b</strain>
        <tissue evidence="1">Whole body</tissue>
    </source>
</reference>
<sequence length="151" mass="17253">MIIAGKLSSEHIDIDKNEVKVVRGWPFFKETFMLLSLTGNDIGELKNYIIDNAKPDVGCFLLNNFQECRKQIARFLATRNSIYLETKLELLEGDENGLIATEVLVKCSNVRVAKLIAGAYDGRLRQVIAKRQEDLQNTFRYFVRIKIVLGE</sequence>
<keyword evidence="2" id="KW-1185">Reference proteome</keyword>
<accession>A0AAW1UD75</accession>
<dbReference type="Proteomes" id="UP001431783">
    <property type="component" value="Unassembled WGS sequence"/>
</dbReference>
<proteinExistence type="predicted"/>
<evidence type="ECO:0000313" key="2">
    <source>
        <dbReference type="Proteomes" id="UP001431783"/>
    </source>
</evidence>
<evidence type="ECO:0000313" key="1">
    <source>
        <dbReference type="EMBL" id="KAK9878661.1"/>
    </source>
</evidence>
<name>A0AAW1UD75_9CUCU</name>
<comment type="caution">
    <text evidence="1">The sequence shown here is derived from an EMBL/GenBank/DDBJ whole genome shotgun (WGS) entry which is preliminary data.</text>
</comment>
<gene>
    <name evidence="1" type="ORF">WA026_023110</name>
</gene>
<dbReference type="EMBL" id="JARQZJ010000052">
    <property type="protein sequence ID" value="KAK9878661.1"/>
    <property type="molecule type" value="Genomic_DNA"/>
</dbReference>